<reference evidence="2 3" key="1">
    <citation type="submission" date="2019-08" db="EMBL/GenBank/DDBJ databases">
        <title>Whole genome of Aphis craccivora.</title>
        <authorList>
            <person name="Voronova N.V."/>
            <person name="Shulinski R.S."/>
            <person name="Bandarenka Y.V."/>
            <person name="Zhorov D.G."/>
            <person name="Warner D."/>
        </authorList>
    </citation>
    <scope>NUCLEOTIDE SEQUENCE [LARGE SCALE GENOMIC DNA]</scope>
    <source>
        <strain evidence="2">180601</strain>
        <tissue evidence="2">Whole Body</tissue>
    </source>
</reference>
<organism evidence="2 3">
    <name type="scientific">Aphis craccivora</name>
    <name type="common">Cowpea aphid</name>
    <dbReference type="NCBI Taxonomy" id="307492"/>
    <lineage>
        <taxon>Eukaryota</taxon>
        <taxon>Metazoa</taxon>
        <taxon>Ecdysozoa</taxon>
        <taxon>Arthropoda</taxon>
        <taxon>Hexapoda</taxon>
        <taxon>Insecta</taxon>
        <taxon>Pterygota</taxon>
        <taxon>Neoptera</taxon>
        <taxon>Paraneoptera</taxon>
        <taxon>Hemiptera</taxon>
        <taxon>Sternorrhyncha</taxon>
        <taxon>Aphidomorpha</taxon>
        <taxon>Aphidoidea</taxon>
        <taxon>Aphididae</taxon>
        <taxon>Aphidini</taxon>
        <taxon>Aphis</taxon>
        <taxon>Aphis</taxon>
    </lineage>
</organism>
<dbReference type="EMBL" id="VUJU01000300">
    <property type="protein sequence ID" value="KAF0771403.1"/>
    <property type="molecule type" value="Genomic_DNA"/>
</dbReference>
<name>A0A6G0ZJL2_APHCR</name>
<comment type="caution">
    <text evidence="2">The sequence shown here is derived from an EMBL/GenBank/DDBJ whole genome shotgun (WGS) entry which is preliminary data.</text>
</comment>
<evidence type="ECO:0000256" key="1">
    <source>
        <dbReference type="SAM" id="SignalP"/>
    </source>
</evidence>
<evidence type="ECO:0000313" key="3">
    <source>
        <dbReference type="Proteomes" id="UP000478052"/>
    </source>
</evidence>
<keyword evidence="1" id="KW-0732">Signal</keyword>
<evidence type="ECO:0000313" key="2">
    <source>
        <dbReference type="EMBL" id="KAF0771403.1"/>
    </source>
</evidence>
<dbReference type="AlphaFoldDB" id="A0A6G0ZJL2"/>
<protein>
    <submittedName>
        <fullName evidence="2">Uncharacterized protein</fullName>
    </submittedName>
</protein>
<gene>
    <name evidence="2" type="ORF">FWK35_00000988</name>
</gene>
<keyword evidence="3" id="KW-1185">Reference proteome</keyword>
<sequence>MSRVSIIGVFLFTVSLCTADICGFERHTLSRSRQYCLSSKGSERVRIVFPLNTRVLDKFFEECCPGAVIPILGIAEMKVIR</sequence>
<dbReference type="Proteomes" id="UP000478052">
    <property type="component" value="Unassembled WGS sequence"/>
</dbReference>
<feature type="chain" id="PRO_5026006012" evidence="1">
    <location>
        <begin position="20"/>
        <end position="81"/>
    </location>
</feature>
<proteinExistence type="predicted"/>
<feature type="signal peptide" evidence="1">
    <location>
        <begin position="1"/>
        <end position="19"/>
    </location>
</feature>
<accession>A0A6G0ZJL2</accession>